<feature type="transmembrane region" description="Helical" evidence="10">
    <location>
        <begin position="373"/>
        <end position="397"/>
    </location>
</feature>
<dbReference type="GO" id="GO:0005743">
    <property type="term" value="C:mitochondrial inner membrane"/>
    <property type="evidence" value="ECO:0007669"/>
    <property type="project" value="TreeGrafter"/>
</dbReference>
<proteinExistence type="inferred from homology"/>
<feature type="transmembrane region" description="Helical" evidence="10">
    <location>
        <begin position="250"/>
        <end position="272"/>
    </location>
</feature>
<evidence type="ECO:0000256" key="8">
    <source>
        <dbReference type="ARBA" id="ARBA00023136"/>
    </source>
</evidence>
<keyword evidence="3" id="KW-0813">Transport</keyword>
<keyword evidence="4 10" id="KW-0812">Transmembrane</keyword>
<dbReference type="GO" id="GO:0015137">
    <property type="term" value="F:citrate transmembrane transporter activity"/>
    <property type="evidence" value="ECO:0007669"/>
    <property type="project" value="TreeGrafter"/>
</dbReference>
<organism evidence="11 12">
    <name type="scientific">Pleuronectes platessa</name>
    <name type="common">European plaice</name>
    <dbReference type="NCBI Taxonomy" id="8262"/>
    <lineage>
        <taxon>Eukaryota</taxon>
        <taxon>Metazoa</taxon>
        <taxon>Chordata</taxon>
        <taxon>Craniata</taxon>
        <taxon>Vertebrata</taxon>
        <taxon>Euteleostomi</taxon>
        <taxon>Actinopterygii</taxon>
        <taxon>Neopterygii</taxon>
        <taxon>Teleostei</taxon>
        <taxon>Neoteleostei</taxon>
        <taxon>Acanthomorphata</taxon>
        <taxon>Carangaria</taxon>
        <taxon>Pleuronectiformes</taxon>
        <taxon>Pleuronectoidei</taxon>
        <taxon>Pleuronectidae</taxon>
        <taxon>Pleuronectes</taxon>
    </lineage>
</organism>
<feature type="compositionally biased region" description="Basic and acidic residues" evidence="9">
    <location>
        <begin position="69"/>
        <end position="101"/>
    </location>
</feature>
<keyword evidence="5" id="KW-0029">Amino-acid transport</keyword>
<evidence type="ECO:0000256" key="1">
    <source>
        <dbReference type="ARBA" id="ARBA00004225"/>
    </source>
</evidence>
<dbReference type="GO" id="GO:0006865">
    <property type="term" value="P:amino acid transport"/>
    <property type="evidence" value="ECO:0007669"/>
    <property type="project" value="UniProtKB-KW"/>
</dbReference>
<keyword evidence="7" id="KW-0496">Mitochondrion</keyword>
<evidence type="ECO:0000256" key="4">
    <source>
        <dbReference type="ARBA" id="ARBA00022692"/>
    </source>
</evidence>
<keyword evidence="8 10" id="KW-0472">Membrane</keyword>
<evidence type="ECO:0000313" key="11">
    <source>
        <dbReference type="EMBL" id="CAB1457586.1"/>
    </source>
</evidence>
<protein>
    <recommendedName>
        <fullName evidence="13">Sidoreflexin</fullName>
    </recommendedName>
</protein>
<dbReference type="GO" id="GO:0015075">
    <property type="term" value="F:monoatomic ion transmembrane transporter activity"/>
    <property type="evidence" value="ECO:0007669"/>
    <property type="project" value="InterPro"/>
</dbReference>
<keyword evidence="12" id="KW-1185">Reference proteome</keyword>
<dbReference type="PANTHER" id="PTHR11153:SF17">
    <property type="entry name" value="SIDEROFLEXIN-5"/>
    <property type="match status" value="1"/>
</dbReference>
<dbReference type="AlphaFoldDB" id="A0A9N7VZX3"/>
<feature type="region of interest" description="Disordered" evidence="9">
    <location>
        <begin position="65"/>
        <end position="102"/>
    </location>
</feature>
<accession>A0A9N7VZX3</accession>
<feature type="transmembrane region" description="Helical" evidence="10">
    <location>
        <begin position="284"/>
        <end position="305"/>
    </location>
</feature>
<evidence type="ECO:0000256" key="5">
    <source>
        <dbReference type="ARBA" id="ARBA00022970"/>
    </source>
</evidence>
<name>A0A9N7VZX3_PLEPL</name>
<comment type="subcellular location">
    <subcellularLocation>
        <location evidence="1">Mitochondrion membrane</location>
        <topology evidence="1">Multi-pass membrane protein</topology>
    </subcellularLocation>
</comment>
<dbReference type="EMBL" id="CADEAL010004349">
    <property type="protein sequence ID" value="CAB1457586.1"/>
    <property type="molecule type" value="Genomic_DNA"/>
</dbReference>
<keyword evidence="6 10" id="KW-1133">Transmembrane helix</keyword>
<evidence type="ECO:0000256" key="3">
    <source>
        <dbReference type="ARBA" id="ARBA00022448"/>
    </source>
</evidence>
<evidence type="ECO:0000313" key="12">
    <source>
        <dbReference type="Proteomes" id="UP001153269"/>
    </source>
</evidence>
<sequence>MQLLVLCFPKRRSTCPDLLQKGQERQTQKKNRDPTKGHDGVLSLMTLPSILTVVEVVHSGDAAVGAVLPKEEEPRPRPSTKRSREADTEEEQRPYKSHDGVTLKNMSEHQSFQFGKSRFNQNTLFGRFRHFLDVIDPSTLFVTERRLQECVALLDRFKQGTLPPGVTDAQLWKAQKVKQAIIHPDTGEKILMPFRMSGYIPFGTPVVVGLLLPNQTLASTIFWQSLNQSHNACVNFCNRNASKPAPASRFVLGFLGAVTSAVSIAVGLNVLLQKANGFSPTTRLLVQRFIPFPAVASANVCNVLLMRHSELSEGISVLDDQGDVVGTSRVAARHALLETALTRVVLPMPILLLPPLIMSMLEKLPVLQRQRGLVLPVHSLVCLAAFGLALPLAISLFPQMSQ</sequence>
<feature type="compositionally biased region" description="Basic and acidic residues" evidence="9">
    <location>
        <begin position="22"/>
        <end position="39"/>
    </location>
</feature>
<dbReference type="Pfam" id="PF03820">
    <property type="entry name" value="SFXNs"/>
    <property type="match status" value="1"/>
</dbReference>
<feature type="non-terminal residue" evidence="11">
    <location>
        <position position="402"/>
    </location>
</feature>
<dbReference type="InterPro" id="IPR004686">
    <property type="entry name" value="Mtc"/>
</dbReference>
<dbReference type="PANTHER" id="PTHR11153">
    <property type="entry name" value="SIDEROFLEXIN"/>
    <property type="match status" value="1"/>
</dbReference>
<dbReference type="GO" id="GO:1990542">
    <property type="term" value="P:mitochondrial transmembrane transport"/>
    <property type="evidence" value="ECO:0007669"/>
    <property type="project" value="TreeGrafter"/>
</dbReference>
<comment type="similarity">
    <text evidence="2">Belongs to the sideroflexin family.</text>
</comment>
<dbReference type="Proteomes" id="UP001153269">
    <property type="component" value="Unassembled WGS sequence"/>
</dbReference>
<evidence type="ECO:0000256" key="6">
    <source>
        <dbReference type="ARBA" id="ARBA00022989"/>
    </source>
</evidence>
<evidence type="ECO:0000256" key="7">
    <source>
        <dbReference type="ARBA" id="ARBA00023128"/>
    </source>
</evidence>
<evidence type="ECO:0000256" key="9">
    <source>
        <dbReference type="SAM" id="MobiDB-lite"/>
    </source>
</evidence>
<feature type="transmembrane region" description="Helical" evidence="10">
    <location>
        <begin position="344"/>
        <end position="361"/>
    </location>
</feature>
<comment type="caution">
    <text evidence="11">The sequence shown here is derived from an EMBL/GenBank/DDBJ whole genome shotgun (WGS) entry which is preliminary data.</text>
</comment>
<evidence type="ECO:0008006" key="13">
    <source>
        <dbReference type="Google" id="ProtNLM"/>
    </source>
</evidence>
<gene>
    <name evidence="11" type="ORF">PLEPLA_LOCUS45410</name>
</gene>
<reference evidence="11" key="1">
    <citation type="submission" date="2020-03" db="EMBL/GenBank/DDBJ databases">
        <authorList>
            <person name="Weist P."/>
        </authorList>
    </citation>
    <scope>NUCLEOTIDE SEQUENCE</scope>
</reference>
<feature type="region of interest" description="Disordered" evidence="9">
    <location>
        <begin position="20"/>
        <end position="40"/>
    </location>
</feature>
<evidence type="ECO:0000256" key="2">
    <source>
        <dbReference type="ARBA" id="ARBA00005974"/>
    </source>
</evidence>
<evidence type="ECO:0000256" key="10">
    <source>
        <dbReference type="SAM" id="Phobius"/>
    </source>
</evidence>
<dbReference type="NCBIfam" id="TIGR00798">
    <property type="entry name" value="mtc"/>
    <property type="match status" value="1"/>
</dbReference>